<evidence type="ECO:0000259" key="1">
    <source>
        <dbReference type="SMART" id="SM00382"/>
    </source>
</evidence>
<dbReference type="KEGG" id="bgp:BGL_1c35230"/>
<dbReference type="GO" id="GO:0004252">
    <property type="term" value="F:serine-type endopeptidase activity"/>
    <property type="evidence" value="ECO:0007669"/>
    <property type="project" value="InterPro"/>
</dbReference>
<keyword evidence="2" id="KW-0645">Protease</keyword>
<organism evidence="2 3">
    <name type="scientific">Burkholderia plantarii</name>
    <dbReference type="NCBI Taxonomy" id="41899"/>
    <lineage>
        <taxon>Bacteria</taxon>
        <taxon>Pseudomonadati</taxon>
        <taxon>Pseudomonadota</taxon>
        <taxon>Betaproteobacteria</taxon>
        <taxon>Burkholderiales</taxon>
        <taxon>Burkholderiaceae</taxon>
        <taxon>Burkholderia</taxon>
    </lineage>
</organism>
<dbReference type="GO" id="GO:0004176">
    <property type="term" value="F:ATP-dependent peptidase activity"/>
    <property type="evidence" value="ECO:0007669"/>
    <property type="project" value="InterPro"/>
</dbReference>
<dbReference type="InterPro" id="IPR027065">
    <property type="entry name" value="Lon_Prtase"/>
</dbReference>
<proteinExistence type="predicted"/>
<name>A0A0B6RRP0_BURPL</name>
<accession>A0A0B6RRP0</accession>
<dbReference type="PANTHER" id="PTHR43718:SF2">
    <property type="entry name" value="LON PROTEASE HOMOLOG, MITOCHONDRIAL"/>
    <property type="match status" value="1"/>
</dbReference>
<dbReference type="SUPFAM" id="SSF52540">
    <property type="entry name" value="P-loop containing nucleoside triphosphate hydrolases"/>
    <property type="match status" value="1"/>
</dbReference>
<dbReference type="OrthoDB" id="8552455at2"/>
<dbReference type="PANTHER" id="PTHR43718">
    <property type="entry name" value="LON PROTEASE"/>
    <property type="match status" value="1"/>
</dbReference>
<dbReference type="SMART" id="SM00382">
    <property type="entry name" value="AAA"/>
    <property type="match status" value="1"/>
</dbReference>
<dbReference type="HOGENOM" id="CLU_058418_0_0_4"/>
<keyword evidence="3" id="KW-1185">Reference proteome</keyword>
<dbReference type="GO" id="GO:0051131">
    <property type="term" value="P:chaperone-mediated protein complex assembly"/>
    <property type="evidence" value="ECO:0007669"/>
    <property type="project" value="TreeGrafter"/>
</dbReference>
<keyword evidence="2" id="KW-0378">Hydrolase</keyword>
<reference evidence="3" key="1">
    <citation type="submission" date="2011-03" db="EMBL/GenBank/DDBJ databases">
        <authorList>
            <person name="Voget S."/>
            <person name="Streit W.R."/>
            <person name="Jaeger K.E."/>
            <person name="Daniel R."/>
        </authorList>
    </citation>
    <scope>NUCLEOTIDE SEQUENCE [LARGE SCALE GENOMIC DNA]</scope>
    <source>
        <strain evidence="3">PG1</strain>
    </source>
</reference>
<dbReference type="AlphaFoldDB" id="A0A0B6RRP0"/>
<dbReference type="InterPro" id="IPR003593">
    <property type="entry name" value="AAA+_ATPase"/>
</dbReference>
<dbReference type="Gene3D" id="3.40.50.300">
    <property type="entry name" value="P-loop containing nucleotide triphosphate hydrolases"/>
    <property type="match status" value="1"/>
</dbReference>
<dbReference type="GO" id="GO:0006515">
    <property type="term" value="P:protein quality control for misfolded or incompletely synthesized proteins"/>
    <property type="evidence" value="ECO:0007669"/>
    <property type="project" value="TreeGrafter"/>
</dbReference>
<dbReference type="KEGG" id="bpla:bpln_1g34190"/>
<dbReference type="GO" id="GO:0016887">
    <property type="term" value="F:ATP hydrolysis activity"/>
    <property type="evidence" value="ECO:0007669"/>
    <property type="project" value="InterPro"/>
</dbReference>
<dbReference type="Pfam" id="PF00004">
    <property type="entry name" value="AAA"/>
    <property type="match status" value="1"/>
</dbReference>
<reference evidence="2 3" key="2">
    <citation type="journal article" date="2016" name="Appl. Microbiol. Biotechnol.">
        <title>Mutations improving production and secretion of extracellular lipase by Burkholderia glumae PG1.</title>
        <authorList>
            <person name="Knapp A."/>
            <person name="Voget S."/>
            <person name="Gao R."/>
            <person name="Zaburannyi N."/>
            <person name="Krysciak D."/>
            <person name="Breuer M."/>
            <person name="Hauer B."/>
            <person name="Streit W.R."/>
            <person name="Muller R."/>
            <person name="Daniel R."/>
            <person name="Jaeger K.E."/>
        </authorList>
    </citation>
    <scope>NUCLEOTIDE SEQUENCE [LARGE SCALE GENOMIC DNA]</scope>
    <source>
        <strain evidence="2 3">PG1</strain>
    </source>
</reference>
<dbReference type="EMBL" id="CP002580">
    <property type="protein sequence ID" value="AJK47997.1"/>
    <property type="molecule type" value="Genomic_DNA"/>
</dbReference>
<evidence type="ECO:0000313" key="2">
    <source>
        <dbReference type="EMBL" id="AJK47997.1"/>
    </source>
</evidence>
<dbReference type="InterPro" id="IPR003959">
    <property type="entry name" value="ATPase_AAA_core"/>
</dbReference>
<dbReference type="InterPro" id="IPR027417">
    <property type="entry name" value="P-loop_NTPase"/>
</dbReference>
<sequence>MTTAMVRQELAVASFSRVYDLERVETALGDLNEGASEALRATYEKMLKTGNLRFCVKPTRMPAFDALAESLPNFSGPLDDVRKQVALCLETEDRLELMPILLLGAPGIGKTHFAKALAQMLGTAYHYVPMSSLTAGWVLSGASSQWKNAKPGKVFDALVNGSYSNPVITIDEIDKAGNDAQYDPLGALYALLEHDTASAFVDEFAEVPIDAGNVIWIATANDAKSIPEPILNRMNVYEIAAPDEAGARRIAQTIYTQIRDAHAWGRRFPEQLGDASLAALAAVPPRTMRRALLHAFGAARLDGRDAVEPRDIRADEGMPKRRPIGF</sequence>
<dbReference type="GO" id="GO:0007005">
    <property type="term" value="P:mitochondrion organization"/>
    <property type="evidence" value="ECO:0007669"/>
    <property type="project" value="TreeGrafter"/>
</dbReference>
<evidence type="ECO:0000313" key="3">
    <source>
        <dbReference type="Proteomes" id="UP000031838"/>
    </source>
</evidence>
<dbReference type="GO" id="GO:0005524">
    <property type="term" value="F:ATP binding"/>
    <property type="evidence" value="ECO:0007669"/>
    <property type="project" value="InterPro"/>
</dbReference>
<dbReference type="RefSeq" id="WP_042626242.1">
    <property type="nucleotide sequence ID" value="NZ_BSTO01000003.1"/>
</dbReference>
<dbReference type="Proteomes" id="UP000031838">
    <property type="component" value="Chromosome 1"/>
</dbReference>
<gene>
    <name evidence="2" type="ORF">BGL_1c35230</name>
</gene>
<feature type="domain" description="AAA+ ATPase" evidence="1">
    <location>
        <begin position="96"/>
        <end position="251"/>
    </location>
</feature>
<dbReference type="GO" id="GO:0003697">
    <property type="term" value="F:single-stranded DNA binding"/>
    <property type="evidence" value="ECO:0007669"/>
    <property type="project" value="TreeGrafter"/>
</dbReference>
<protein>
    <submittedName>
        <fullName evidence="2">ATP-dependent Lon protease, bacterial type</fullName>
    </submittedName>
</protein>